<organism evidence="1 2">
    <name type="scientific">Allacma fusca</name>
    <dbReference type="NCBI Taxonomy" id="39272"/>
    <lineage>
        <taxon>Eukaryota</taxon>
        <taxon>Metazoa</taxon>
        <taxon>Ecdysozoa</taxon>
        <taxon>Arthropoda</taxon>
        <taxon>Hexapoda</taxon>
        <taxon>Collembola</taxon>
        <taxon>Symphypleona</taxon>
        <taxon>Sminthuridae</taxon>
        <taxon>Allacma</taxon>
    </lineage>
</organism>
<dbReference type="Proteomes" id="UP000708208">
    <property type="component" value="Unassembled WGS sequence"/>
</dbReference>
<evidence type="ECO:0000313" key="2">
    <source>
        <dbReference type="Proteomes" id="UP000708208"/>
    </source>
</evidence>
<proteinExistence type="predicted"/>
<dbReference type="AlphaFoldDB" id="A0A8J2L975"/>
<protein>
    <submittedName>
        <fullName evidence="1">Uncharacterized protein</fullName>
    </submittedName>
</protein>
<comment type="caution">
    <text evidence="1">The sequence shown here is derived from an EMBL/GenBank/DDBJ whole genome shotgun (WGS) entry which is preliminary data.</text>
</comment>
<reference evidence="1" key="1">
    <citation type="submission" date="2021-06" db="EMBL/GenBank/DDBJ databases">
        <authorList>
            <person name="Hodson N. C."/>
            <person name="Mongue J. A."/>
            <person name="Jaron S. K."/>
        </authorList>
    </citation>
    <scope>NUCLEOTIDE SEQUENCE</scope>
</reference>
<keyword evidence="2" id="KW-1185">Reference proteome</keyword>
<name>A0A8J2L975_9HEXA</name>
<gene>
    <name evidence="1" type="ORF">AFUS01_LOCUS37589</name>
</gene>
<dbReference type="EMBL" id="CAJVCH010544168">
    <property type="protein sequence ID" value="CAG7827613.1"/>
    <property type="molecule type" value="Genomic_DNA"/>
</dbReference>
<evidence type="ECO:0000313" key="1">
    <source>
        <dbReference type="EMBL" id="CAG7827613.1"/>
    </source>
</evidence>
<accession>A0A8J2L975</accession>
<sequence>MEILQYACSSVRSRGLNRVYCIKVEPVICELSWDTDLNSTQTQPEEGILSRETSSPTNNIFIRKIFFLELLLRIN</sequence>